<evidence type="ECO:0000256" key="3">
    <source>
        <dbReference type="ARBA" id="ARBA00022448"/>
    </source>
</evidence>
<feature type="region of interest" description="Disordered" evidence="7">
    <location>
        <begin position="732"/>
        <end position="783"/>
    </location>
</feature>
<evidence type="ECO:0000313" key="9">
    <source>
        <dbReference type="EMBL" id="EPS62380.1"/>
    </source>
</evidence>
<dbReference type="InterPro" id="IPR002553">
    <property type="entry name" value="Clathrin/coatomer_adapt-like_N"/>
</dbReference>
<sequence length="783" mass="87251">MAGPSLMDSLFQSSLEDVIKSLRLCPPGSESAFISKSVEDIRREIKSTDPQTKATAVEKLAYLHSLHGVDVSWAAFHYVELSSSAAHSHKRIAYLAAALSFNPTTTDVILLLTNQLRKDLSSPNVHDVGVALSTLSSICNPDLSRDLTPELFTLLGSSRFLIRKKAICVLLRVFKHYPDAVRVCFKRVVENLESADMGVLSAAVGLFSELTVSESTPYLPLAPEFHKILVDCRNNWVLIKILKIFSKLAPVEPRLGRRLVEPICEHLERTGAKSLAFECVRTILTSFSDHVSALKLAVGKVKEFLESDDSNLRYLALQALSVAVSQTHTWAVLENKESVVKALSDGDINIRLEALALVMSMVSEDNLMEICSILIGHARRSDPEFCNEILGLILRTCSRNFYELVFDFDWYVSFLGEMARLQHCQKGKEIEDQLIDIALRVKDVRGELVKVARNLVIDPSLLGNPLLHRVLAACSWISGEYVELSKDPVELTEALVQPMTAFLPPPLRSIYIQAAFKVLTFCLCRFVEPSGNTMMTKESILGLLNLVEANLRPLAAECDEAEVQERASNVVVLIELARPKLGEQQESDVMMKASDFMNAVYDFFSEELGPLPAGAQERVRLPDGLLLGENLDELEEICGGDVNCSLPTSFQPPLQITAEEEEEEEEAVAVSESTSLLAKHRKRHGLYYLPSDDRGAYPPVAIDEEGEEEAEEEDDLRKLSLLTMKRRPDNRVKARPVVVKLDDDQQQQTGSLQKVVSGEADRRKGRRRKQKSRGQAEIPDFLL</sequence>
<evidence type="ECO:0000259" key="8">
    <source>
        <dbReference type="Pfam" id="PF01602"/>
    </source>
</evidence>
<dbReference type="GO" id="GO:0010008">
    <property type="term" value="C:endosome membrane"/>
    <property type="evidence" value="ECO:0007669"/>
    <property type="project" value="TreeGrafter"/>
</dbReference>
<accession>S8C6H3</accession>
<dbReference type="PANTHER" id="PTHR22781:SF12">
    <property type="entry name" value="AP-3 COMPLEX SUBUNIT DELTA-1"/>
    <property type="match status" value="1"/>
</dbReference>
<feature type="compositionally biased region" description="Basic residues" evidence="7">
    <location>
        <begin position="763"/>
        <end position="772"/>
    </location>
</feature>
<dbReference type="FunFam" id="1.25.10.10:FF:000360">
    <property type="entry name" value="AP-3 complex subunit delta"/>
    <property type="match status" value="1"/>
</dbReference>
<dbReference type="Proteomes" id="UP000015453">
    <property type="component" value="Unassembled WGS sequence"/>
</dbReference>
<keyword evidence="6" id="KW-0472">Membrane</keyword>
<evidence type="ECO:0000256" key="7">
    <source>
        <dbReference type="SAM" id="MobiDB-lite"/>
    </source>
</evidence>
<comment type="caution">
    <text evidence="9">The sequence shown here is derived from an EMBL/GenBank/DDBJ whole genome shotgun (WGS) entry which is preliminary data.</text>
</comment>
<dbReference type="EMBL" id="AUSU01006183">
    <property type="protein sequence ID" value="EPS62380.1"/>
    <property type="molecule type" value="Genomic_DNA"/>
</dbReference>
<dbReference type="InterPro" id="IPR016024">
    <property type="entry name" value="ARM-type_fold"/>
</dbReference>
<keyword evidence="3" id="KW-0813">Transport</keyword>
<dbReference type="AlphaFoldDB" id="S8C6H3"/>
<evidence type="ECO:0000256" key="6">
    <source>
        <dbReference type="ARBA" id="ARBA00023136"/>
    </source>
</evidence>
<evidence type="ECO:0000313" key="10">
    <source>
        <dbReference type="Proteomes" id="UP000015453"/>
    </source>
</evidence>
<dbReference type="InterPro" id="IPR017105">
    <property type="entry name" value="AP3_complex_dsu"/>
</dbReference>
<dbReference type="GO" id="GO:0030123">
    <property type="term" value="C:AP-3 adaptor complex"/>
    <property type="evidence" value="ECO:0007669"/>
    <property type="project" value="InterPro"/>
</dbReference>
<organism evidence="9 10">
    <name type="scientific">Genlisea aurea</name>
    <dbReference type="NCBI Taxonomy" id="192259"/>
    <lineage>
        <taxon>Eukaryota</taxon>
        <taxon>Viridiplantae</taxon>
        <taxon>Streptophyta</taxon>
        <taxon>Embryophyta</taxon>
        <taxon>Tracheophyta</taxon>
        <taxon>Spermatophyta</taxon>
        <taxon>Magnoliopsida</taxon>
        <taxon>eudicotyledons</taxon>
        <taxon>Gunneridae</taxon>
        <taxon>Pentapetalae</taxon>
        <taxon>asterids</taxon>
        <taxon>lamiids</taxon>
        <taxon>Lamiales</taxon>
        <taxon>Lentibulariaceae</taxon>
        <taxon>Genlisea</taxon>
    </lineage>
</organism>
<dbReference type="SUPFAM" id="SSF48371">
    <property type="entry name" value="ARM repeat"/>
    <property type="match status" value="1"/>
</dbReference>
<evidence type="ECO:0000256" key="1">
    <source>
        <dbReference type="ARBA" id="ARBA00004308"/>
    </source>
</evidence>
<keyword evidence="4" id="KW-0677">Repeat</keyword>
<evidence type="ECO:0000256" key="5">
    <source>
        <dbReference type="ARBA" id="ARBA00022927"/>
    </source>
</evidence>
<keyword evidence="5" id="KW-0653">Protein transport</keyword>
<keyword evidence="10" id="KW-1185">Reference proteome</keyword>
<dbReference type="Pfam" id="PF01602">
    <property type="entry name" value="Adaptin_N"/>
    <property type="match status" value="1"/>
</dbReference>
<dbReference type="GO" id="GO:0006896">
    <property type="term" value="P:Golgi to vacuole transport"/>
    <property type="evidence" value="ECO:0007669"/>
    <property type="project" value="TreeGrafter"/>
</dbReference>
<evidence type="ECO:0000256" key="2">
    <source>
        <dbReference type="ARBA" id="ARBA00006613"/>
    </source>
</evidence>
<comment type="similarity">
    <text evidence="2">Belongs to the adaptor complexes large subunit family.</text>
</comment>
<dbReference type="PIRSF" id="PIRSF037092">
    <property type="entry name" value="AP3_complex_delta"/>
    <property type="match status" value="1"/>
</dbReference>
<proteinExistence type="inferred from homology"/>
<comment type="subcellular location">
    <subcellularLocation>
        <location evidence="1">Endomembrane system</location>
    </subcellularLocation>
</comment>
<dbReference type="PANTHER" id="PTHR22781">
    <property type="entry name" value="DELTA ADAPTIN-RELATED"/>
    <property type="match status" value="1"/>
</dbReference>
<dbReference type="OrthoDB" id="10264595at2759"/>
<evidence type="ECO:0000256" key="4">
    <source>
        <dbReference type="ARBA" id="ARBA00022737"/>
    </source>
</evidence>
<dbReference type="GO" id="GO:0006623">
    <property type="term" value="P:protein targeting to vacuole"/>
    <property type="evidence" value="ECO:0007669"/>
    <property type="project" value="TreeGrafter"/>
</dbReference>
<dbReference type="InterPro" id="IPR011989">
    <property type="entry name" value="ARM-like"/>
</dbReference>
<feature type="domain" description="Clathrin/coatomer adaptor adaptin-like N-terminal" evidence="8">
    <location>
        <begin position="32"/>
        <end position="574"/>
    </location>
</feature>
<gene>
    <name evidence="9" type="ORF">M569_12412</name>
</gene>
<protein>
    <recommendedName>
        <fullName evidence="8">Clathrin/coatomer adaptor adaptin-like N-terminal domain-containing protein</fullName>
    </recommendedName>
</protein>
<dbReference type="Gene3D" id="1.25.10.10">
    <property type="entry name" value="Leucine-rich Repeat Variant"/>
    <property type="match status" value="1"/>
</dbReference>
<name>S8C6H3_9LAMI</name>
<reference evidence="9 10" key="1">
    <citation type="journal article" date="2013" name="BMC Genomics">
        <title>The miniature genome of a carnivorous plant Genlisea aurea contains a low number of genes and short non-coding sequences.</title>
        <authorList>
            <person name="Leushkin E.V."/>
            <person name="Sutormin R.A."/>
            <person name="Nabieva E.R."/>
            <person name="Penin A.A."/>
            <person name="Kondrashov A.S."/>
            <person name="Logacheva M.D."/>
        </authorList>
    </citation>
    <scope>NUCLEOTIDE SEQUENCE [LARGE SCALE GENOMIC DNA]</scope>
</reference>